<dbReference type="AlphaFoldDB" id="A0A1E3JML4"/>
<feature type="compositionally biased region" description="Basic and acidic residues" evidence="1">
    <location>
        <begin position="138"/>
        <end position="151"/>
    </location>
</feature>
<dbReference type="Pfam" id="PF08208">
    <property type="entry name" value="RNA_polI_A34"/>
    <property type="match status" value="1"/>
</dbReference>
<evidence type="ECO:0000256" key="1">
    <source>
        <dbReference type="SAM" id="MobiDB-lite"/>
    </source>
</evidence>
<dbReference type="OrthoDB" id="76224at2759"/>
<keyword evidence="3" id="KW-1185">Reference proteome</keyword>
<gene>
    <name evidence="2" type="ORF">L198_02825</name>
</gene>
<feature type="compositionally biased region" description="Basic and acidic residues" evidence="1">
    <location>
        <begin position="308"/>
        <end position="328"/>
    </location>
</feature>
<feature type="region of interest" description="Disordered" evidence="1">
    <location>
        <begin position="1"/>
        <end position="90"/>
    </location>
</feature>
<sequence length="339" mass="37011">MAKSAAKTTTKSKSKTPVVKKDEDAPMKSASVVDSSSDGESSSESDDSEDDLENVQPKKSKATDTRRSTAPSGSLPKYRPPPGMSPLEITTVTASSPFEWDALASSASSNSGLELWAIRVPKELKPSRLSNLVISAPKEGKPLTGKLDHKGQKYILRTAGSSKNRAEKEEEREEAGLVDSIEMGDGRGAEDKAEEGGEEMEGLRLLVPKAKEDGRLFVAPIPIKRRLLLTPDLTSTLEANSDPSLPSFLQPSENPQSSKRPQPTHLLKFRNHAYGYDTPGPEVTSKKVLGQEMEVEEDVSGQEEVEEKVEKKEKKEKKRKTDKDESPAKAKKKAKKSKD</sequence>
<feature type="compositionally biased region" description="Basic residues" evidence="1">
    <location>
        <begin position="329"/>
        <end position="339"/>
    </location>
</feature>
<evidence type="ECO:0000313" key="3">
    <source>
        <dbReference type="Proteomes" id="UP000094819"/>
    </source>
</evidence>
<feature type="compositionally biased region" description="Acidic residues" evidence="1">
    <location>
        <begin position="41"/>
        <end position="53"/>
    </location>
</feature>
<feature type="compositionally biased region" description="Low complexity" evidence="1">
    <location>
        <begin position="1"/>
        <end position="11"/>
    </location>
</feature>
<dbReference type="Proteomes" id="UP000094819">
    <property type="component" value="Unassembled WGS sequence"/>
</dbReference>
<comment type="caution">
    <text evidence="2">The sequence shown here is derived from an EMBL/GenBank/DDBJ whole genome shotgun (WGS) entry which is preliminary data.</text>
</comment>
<dbReference type="EMBL" id="AWGH01000006">
    <property type="protein sequence ID" value="ODO02094.1"/>
    <property type="molecule type" value="Genomic_DNA"/>
</dbReference>
<feature type="compositionally biased region" description="Basic and acidic residues" evidence="1">
    <location>
        <begin position="184"/>
        <end position="195"/>
    </location>
</feature>
<evidence type="ECO:0000313" key="2">
    <source>
        <dbReference type="EMBL" id="ODO02094.1"/>
    </source>
</evidence>
<dbReference type="Gene3D" id="6.20.250.70">
    <property type="match status" value="1"/>
</dbReference>
<reference evidence="2 3" key="1">
    <citation type="submission" date="2016-06" db="EMBL/GenBank/DDBJ databases">
        <title>Evolution of pathogenesis and genome organization in the Tremellales.</title>
        <authorList>
            <person name="Cuomo C."/>
            <person name="Litvintseva A."/>
            <person name="Heitman J."/>
            <person name="Chen Y."/>
            <person name="Sun S."/>
            <person name="Springer D."/>
            <person name="Dromer F."/>
            <person name="Young S."/>
            <person name="Zeng Q."/>
            <person name="Chapman S."/>
            <person name="Gujja S."/>
            <person name="Saif S."/>
            <person name="Birren B."/>
        </authorList>
    </citation>
    <scope>NUCLEOTIDE SEQUENCE [LARGE SCALE GENOMIC DNA]</scope>
    <source>
        <strain evidence="2 3">CBS 7118</strain>
    </source>
</reference>
<dbReference type="InterPro" id="IPR013240">
    <property type="entry name" value="DNA-dir_RNA_pol1_su_RPA34"/>
</dbReference>
<dbReference type="RefSeq" id="XP_019033346.1">
    <property type="nucleotide sequence ID" value="XM_019174967.1"/>
</dbReference>
<feature type="compositionally biased region" description="Acidic residues" evidence="1">
    <location>
        <begin position="293"/>
        <end position="307"/>
    </location>
</feature>
<feature type="compositionally biased region" description="Polar residues" evidence="1">
    <location>
        <begin position="236"/>
        <end position="261"/>
    </location>
</feature>
<feature type="region of interest" description="Disordered" evidence="1">
    <location>
        <begin position="236"/>
        <end position="339"/>
    </location>
</feature>
<proteinExistence type="predicted"/>
<name>A0A1E3JML4_9TREE</name>
<evidence type="ECO:0008006" key="4">
    <source>
        <dbReference type="Google" id="ProtNLM"/>
    </source>
</evidence>
<dbReference type="GeneID" id="30192038"/>
<organism evidence="2 3">
    <name type="scientific">Cryptococcus wingfieldii CBS 7118</name>
    <dbReference type="NCBI Taxonomy" id="1295528"/>
    <lineage>
        <taxon>Eukaryota</taxon>
        <taxon>Fungi</taxon>
        <taxon>Dikarya</taxon>
        <taxon>Basidiomycota</taxon>
        <taxon>Agaricomycotina</taxon>
        <taxon>Tremellomycetes</taxon>
        <taxon>Tremellales</taxon>
        <taxon>Cryptococcaceae</taxon>
        <taxon>Cryptococcus</taxon>
    </lineage>
</organism>
<feature type="region of interest" description="Disordered" evidence="1">
    <location>
        <begin position="138"/>
        <end position="201"/>
    </location>
</feature>
<protein>
    <recommendedName>
        <fullName evidence="4">DNA-directed RNA polymerase I subunit RPA34</fullName>
    </recommendedName>
</protein>
<accession>A0A1E3JML4</accession>
<feature type="compositionally biased region" description="Low complexity" evidence="1">
    <location>
        <begin position="29"/>
        <end position="40"/>
    </location>
</feature>
<dbReference type="GO" id="GO:0006360">
    <property type="term" value="P:transcription by RNA polymerase I"/>
    <property type="evidence" value="ECO:0007669"/>
    <property type="project" value="InterPro"/>
</dbReference>